<feature type="compositionally biased region" description="Acidic residues" evidence="1">
    <location>
        <begin position="1"/>
        <end position="15"/>
    </location>
</feature>
<comment type="caution">
    <text evidence="2">The sequence shown here is derived from an EMBL/GenBank/DDBJ whole genome shotgun (WGS) entry which is preliminary data.</text>
</comment>
<reference evidence="2" key="1">
    <citation type="submission" date="2021-06" db="EMBL/GenBank/DDBJ databases">
        <authorList>
            <person name="Kallberg Y."/>
            <person name="Tangrot J."/>
            <person name="Rosling A."/>
        </authorList>
    </citation>
    <scope>NUCLEOTIDE SEQUENCE</scope>
    <source>
        <strain evidence="2">FL966</strain>
    </source>
</reference>
<evidence type="ECO:0000313" key="3">
    <source>
        <dbReference type="Proteomes" id="UP000789759"/>
    </source>
</evidence>
<dbReference type="EMBL" id="CAJVQA010076987">
    <property type="protein sequence ID" value="CAG8835837.1"/>
    <property type="molecule type" value="Genomic_DNA"/>
</dbReference>
<proteinExistence type="predicted"/>
<gene>
    <name evidence="2" type="ORF">CPELLU_LOCUS21302</name>
</gene>
<dbReference type="AlphaFoldDB" id="A0A9N9KIK7"/>
<name>A0A9N9KIK7_9GLOM</name>
<protein>
    <submittedName>
        <fullName evidence="2">3485_t:CDS:1</fullName>
    </submittedName>
</protein>
<feature type="non-terminal residue" evidence="2">
    <location>
        <position position="1"/>
    </location>
</feature>
<sequence length="41" mass="4697">DTSEEEDSNQFEIESEMNKSRSGFNINNETFVTKNISALLK</sequence>
<keyword evidence="3" id="KW-1185">Reference proteome</keyword>
<dbReference type="Proteomes" id="UP000789759">
    <property type="component" value="Unassembled WGS sequence"/>
</dbReference>
<organism evidence="2 3">
    <name type="scientific">Cetraspora pellucida</name>
    <dbReference type="NCBI Taxonomy" id="1433469"/>
    <lineage>
        <taxon>Eukaryota</taxon>
        <taxon>Fungi</taxon>
        <taxon>Fungi incertae sedis</taxon>
        <taxon>Mucoromycota</taxon>
        <taxon>Glomeromycotina</taxon>
        <taxon>Glomeromycetes</taxon>
        <taxon>Diversisporales</taxon>
        <taxon>Gigasporaceae</taxon>
        <taxon>Cetraspora</taxon>
    </lineage>
</organism>
<feature type="region of interest" description="Disordered" evidence="1">
    <location>
        <begin position="1"/>
        <end position="22"/>
    </location>
</feature>
<evidence type="ECO:0000313" key="2">
    <source>
        <dbReference type="EMBL" id="CAG8835837.1"/>
    </source>
</evidence>
<evidence type="ECO:0000256" key="1">
    <source>
        <dbReference type="SAM" id="MobiDB-lite"/>
    </source>
</evidence>
<accession>A0A9N9KIK7</accession>